<name>A0A0W0G197_MONRR</name>
<dbReference type="AlphaFoldDB" id="A0A0W0G197"/>
<sequence>MEIPIGLVRTSAAVWHLTQVVYECRPRRSRKRSGKFSLISSEETGNSDELGKGGIFYVANGGEESSSEQWSGAEEPSDKGPSRKDVLVVG</sequence>
<accession>A0A0W0G197</accession>
<protein>
    <submittedName>
        <fullName evidence="2">Uncharacterized protein</fullName>
    </submittedName>
</protein>
<dbReference type="EMBL" id="LATX01001345">
    <property type="protein sequence ID" value="KTB42336.1"/>
    <property type="molecule type" value="Genomic_DNA"/>
</dbReference>
<evidence type="ECO:0000313" key="2">
    <source>
        <dbReference type="EMBL" id="KTB42336.1"/>
    </source>
</evidence>
<feature type="region of interest" description="Disordered" evidence="1">
    <location>
        <begin position="27"/>
        <end position="90"/>
    </location>
</feature>
<evidence type="ECO:0000256" key="1">
    <source>
        <dbReference type="SAM" id="MobiDB-lite"/>
    </source>
</evidence>
<comment type="caution">
    <text evidence="2">The sequence shown here is derived from an EMBL/GenBank/DDBJ whole genome shotgun (WGS) entry which is preliminary data.</text>
</comment>
<feature type="compositionally biased region" description="Low complexity" evidence="1">
    <location>
        <begin position="61"/>
        <end position="74"/>
    </location>
</feature>
<evidence type="ECO:0000313" key="3">
    <source>
        <dbReference type="Proteomes" id="UP000054988"/>
    </source>
</evidence>
<gene>
    <name evidence="2" type="ORF">WG66_5089</name>
</gene>
<reference evidence="2 3" key="1">
    <citation type="submission" date="2015-12" db="EMBL/GenBank/DDBJ databases">
        <title>Draft genome sequence of Moniliophthora roreri, the causal agent of frosty pod rot of cacao.</title>
        <authorList>
            <person name="Aime M.C."/>
            <person name="Diaz-Valderrama J.R."/>
            <person name="Kijpornyongpan T."/>
            <person name="Phillips-Mora W."/>
        </authorList>
    </citation>
    <scope>NUCLEOTIDE SEQUENCE [LARGE SCALE GENOMIC DNA]</scope>
    <source>
        <strain evidence="2 3">MCA 2952</strain>
    </source>
</reference>
<dbReference type="Proteomes" id="UP000054988">
    <property type="component" value="Unassembled WGS sequence"/>
</dbReference>
<feature type="compositionally biased region" description="Basic and acidic residues" evidence="1">
    <location>
        <begin position="76"/>
        <end position="90"/>
    </location>
</feature>
<proteinExistence type="predicted"/>
<organism evidence="2 3">
    <name type="scientific">Moniliophthora roreri</name>
    <name type="common">Frosty pod rot fungus</name>
    <name type="synonym">Monilia roreri</name>
    <dbReference type="NCBI Taxonomy" id="221103"/>
    <lineage>
        <taxon>Eukaryota</taxon>
        <taxon>Fungi</taxon>
        <taxon>Dikarya</taxon>
        <taxon>Basidiomycota</taxon>
        <taxon>Agaricomycotina</taxon>
        <taxon>Agaricomycetes</taxon>
        <taxon>Agaricomycetidae</taxon>
        <taxon>Agaricales</taxon>
        <taxon>Marasmiineae</taxon>
        <taxon>Marasmiaceae</taxon>
        <taxon>Moniliophthora</taxon>
    </lineage>
</organism>